<feature type="domain" description="D-isomer specific 2-hydroxyacid dehydrogenase NAD-binding" evidence="3">
    <location>
        <begin position="101"/>
        <end position="272"/>
    </location>
</feature>
<gene>
    <name evidence="4" type="ORF">EYE40_09965</name>
</gene>
<comment type="caution">
    <text evidence="4">The sequence shown here is derived from an EMBL/GenBank/DDBJ whole genome shotgun (WGS) entry which is preliminary data.</text>
</comment>
<dbReference type="CDD" id="cd12166">
    <property type="entry name" value="2-Hacid_dh_7"/>
    <property type="match status" value="1"/>
</dbReference>
<keyword evidence="5" id="KW-1185">Reference proteome</keyword>
<reference evidence="5" key="1">
    <citation type="submission" date="2019-02" db="EMBL/GenBank/DDBJ databases">
        <title>Glaciihabitans arcticus sp. nov., a psychrotolerant bacterium isolated from polar soil.</title>
        <authorList>
            <person name="Dahal R.H."/>
        </authorList>
    </citation>
    <scope>NUCLEOTIDE SEQUENCE [LARGE SCALE GENOMIC DNA]</scope>
    <source>
        <strain evidence="5">RP-3-7</strain>
    </source>
</reference>
<dbReference type="GO" id="GO:0030267">
    <property type="term" value="F:glyoxylate reductase (NADPH) activity"/>
    <property type="evidence" value="ECO:0007669"/>
    <property type="project" value="TreeGrafter"/>
</dbReference>
<proteinExistence type="predicted"/>
<dbReference type="AlphaFoldDB" id="A0A4Q9GRT8"/>
<dbReference type="InterPro" id="IPR029753">
    <property type="entry name" value="D-isomer_DH_CS"/>
</dbReference>
<dbReference type="GO" id="GO:0016618">
    <property type="term" value="F:hydroxypyruvate reductase [NAD(P)H] activity"/>
    <property type="evidence" value="ECO:0007669"/>
    <property type="project" value="TreeGrafter"/>
</dbReference>
<keyword evidence="2" id="KW-0520">NAD</keyword>
<sequence>MPDLLVAVPDAAMRDRLSPPPPGVELVVWALGSPPSDRRFDLLVLPYMIGAPSLGGLAGQDAAVVQAQMLGYDGVADHLPAGNVYCNAVDVHEAATGELALALILASQRGIPEFVTAARDGEWAHERYPGLAMQTVLLLGTGGVGRQVALRLAPFDVELLRVGRSARTDDLGTVHAWDDVDELLPKADIVVLAVPLDDSTRGLVDDSFLAAMAPGALLVNVARGPVVDTAALTRAVTAGRVRAAMDVTDPEPLPPEHALWTLPGVLISPHVGGDVGSMSRRMDRLVREQVALLLDGSPPKNVVVRT</sequence>
<dbReference type="PROSITE" id="PS00671">
    <property type="entry name" value="D_2_HYDROXYACID_DH_3"/>
    <property type="match status" value="1"/>
</dbReference>
<evidence type="ECO:0000259" key="3">
    <source>
        <dbReference type="Pfam" id="PF02826"/>
    </source>
</evidence>
<evidence type="ECO:0000313" key="5">
    <source>
        <dbReference type="Proteomes" id="UP000294194"/>
    </source>
</evidence>
<name>A0A4Q9GRT8_9MICO</name>
<evidence type="ECO:0000256" key="2">
    <source>
        <dbReference type="ARBA" id="ARBA00023027"/>
    </source>
</evidence>
<evidence type="ECO:0000313" key="4">
    <source>
        <dbReference type="EMBL" id="TBN57686.1"/>
    </source>
</evidence>
<dbReference type="Gene3D" id="3.40.50.720">
    <property type="entry name" value="NAD(P)-binding Rossmann-like Domain"/>
    <property type="match status" value="2"/>
</dbReference>
<dbReference type="Proteomes" id="UP000294194">
    <property type="component" value="Unassembled WGS sequence"/>
</dbReference>
<accession>A0A4Q9GRT8</accession>
<organism evidence="4 5">
    <name type="scientific">Glaciihabitans arcticus</name>
    <dbReference type="NCBI Taxonomy" id="2668039"/>
    <lineage>
        <taxon>Bacteria</taxon>
        <taxon>Bacillati</taxon>
        <taxon>Actinomycetota</taxon>
        <taxon>Actinomycetes</taxon>
        <taxon>Micrococcales</taxon>
        <taxon>Microbacteriaceae</taxon>
        <taxon>Glaciihabitans</taxon>
    </lineage>
</organism>
<dbReference type="EMBL" id="SISG01000001">
    <property type="protein sequence ID" value="TBN57686.1"/>
    <property type="molecule type" value="Genomic_DNA"/>
</dbReference>
<protein>
    <submittedName>
        <fullName evidence="4">Hydroxyacid dehydrogenase</fullName>
    </submittedName>
</protein>
<dbReference type="SUPFAM" id="SSF51735">
    <property type="entry name" value="NAD(P)-binding Rossmann-fold domains"/>
    <property type="match status" value="1"/>
</dbReference>
<dbReference type="Pfam" id="PF02826">
    <property type="entry name" value="2-Hacid_dh_C"/>
    <property type="match status" value="1"/>
</dbReference>
<dbReference type="InterPro" id="IPR036291">
    <property type="entry name" value="NAD(P)-bd_dom_sf"/>
</dbReference>
<dbReference type="PANTHER" id="PTHR10996:SF178">
    <property type="entry name" value="2-HYDROXYACID DEHYDROGENASE YGL185C-RELATED"/>
    <property type="match status" value="1"/>
</dbReference>
<dbReference type="GO" id="GO:0051287">
    <property type="term" value="F:NAD binding"/>
    <property type="evidence" value="ECO:0007669"/>
    <property type="project" value="InterPro"/>
</dbReference>
<dbReference type="GO" id="GO:0005829">
    <property type="term" value="C:cytosol"/>
    <property type="evidence" value="ECO:0007669"/>
    <property type="project" value="TreeGrafter"/>
</dbReference>
<dbReference type="InterPro" id="IPR006140">
    <property type="entry name" value="D-isomer_DH_NAD-bd"/>
</dbReference>
<keyword evidence="1" id="KW-0560">Oxidoreductase</keyword>
<evidence type="ECO:0000256" key="1">
    <source>
        <dbReference type="ARBA" id="ARBA00023002"/>
    </source>
</evidence>
<dbReference type="InterPro" id="IPR050223">
    <property type="entry name" value="D-isomer_2-hydroxyacid_DH"/>
</dbReference>
<dbReference type="RefSeq" id="WP_130981797.1">
    <property type="nucleotide sequence ID" value="NZ_SISG01000001.1"/>
</dbReference>
<dbReference type="PANTHER" id="PTHR10996">
    <property type="entry name" value="2-HYDROXYACID DEHYDROGENASE-RELATED"/>
    <property type="match status" value="1"/>
</dbReference>